<dbReference type="EMBL" id="PFBK01000008">
    <property type="protein sequence ID" value="PIR83606.1"/>
    <property type="molecule type" value="Genomic_DNA"/>
</dbReference>
<dbReference type="GO" id="GO:0003729">
    <property type="term" value="F:mRNA binding"/>
    <property type="evidence" value="ECO:0007669"/>
    <property type="project" value="InterPro"/>
</dbReference>
<evidence type="ECO:0000256" key="6">
    <source>
        <dbReference type="ARBA" id="ARBA00022884"/>
    </source>
</evidence>
<dbReference type="InterPro" id="IPR012933">
    <property type="entry name" value="HicA_mRNA_interferase"/>
</dbReference>
<evidence type="ECO:0000256" key="2">
    <source>
        <dbReference type="ARBA" id="ARBA00022649"/>
    </source>
</evidence>
<dbReference type="AlphaFoldDB" id="A0A2H0UD54"/>
<name>A0A2H0UD54_9BACT</name>
<dbReference type="Pfam" id="PF07927">
    <property type="entry name" value="HicA_toxin"/>
    <property type="match status" value="1"/>
</dbReference>
<keyword evidence="7" id="KW-0346">Stress response</keyword>
<dbReference type="InterPro" id="IPR038570">
    <property type="entry name" value="HicA_sf"/>
</dbReference>
<keyword evidence="2" id="KW-1277">Toxin-antitoxin system</keyword>
<evidence type="ECO:0000313" key="9">
    <source>
        <dbReference type="Proteomes" id="UP000231192"/>
    </source>
</evidence>
<evidence type="ECO:0000256" key="1">
    <source>
        <dbReference type="ARBA" id="ARBA00006620"/>
    </source>
</evidence>
<comment type="caution">
    <text evidence="8">The sequence shown here is derived from an EMBL/GenBank/DDBJ whole genome shotgun (WGS) entry which is preliminary data.</text>
</comment>
<keyword evidence="6" id="KW-0694">RNA-binding</keyword>
<protein>
    <submittedName>
        <fullName evidence="8">Addiction module toxin, HicA family</fullName>
    </submittedName>
</protein>
<reference evidence="9" key="1">
    <citation type="submission" date="2017-09" db="EMBL/GenBank/DDBJ databases">
        <title>Depth-based differentiation of microbial function through sediment-hosted aquifers and enrichment of novel symbionts in the deep terrestrial subsurface.</title>
        <authorList>
            <person name="Probst A.J."/>
            <person name="Ladd B."/>
            <person name="Jarett J.K."/>
            <person name="Geller-Mcgrath D.E."/>
            <person name="Sieber C.M.K."/>
            <person name="Emerson J.B."/>
            <person name="Anantharaman K."/>
            <person name="Thomas B.C."/>
            <person name="Malmstrom R."/>
            <person name="Stieglmeier M."/>
            <person name="Klingl A."/>
            <person name="Woyke T."/>
            <person name="Ryan C.M."/>
            <person name="Banfield J.F."/>
        </authorList>
    </citation>
    <scope>NUCLEOTIDE SEQUENCE [LARGE SCALE GENOMIC DNA]</scope>
</reference>
<evidence type="ECO:0000313" key="8">
    <source>
        <dbReference type="EMBL" id="PIR83606.1"/>
    </source>
</evidence>
<evidence type="ECO:0000256" key="7">
    <source>
        <dbReference type="ARBA" id="ARBA00023016"/>
    </source>
</evidence>
<evidence type="ECO:0000256" key="3">
    <source>
        <dbReference type="ARBA" id="ARBA00022722"/>
    </source>
</evidence>
<proteinExistence type="inferred from homology"/>
<sequence length="64" mass="7323">MKRRDLERHLRLHSCVLLREGAKHSVFTNVQNGNDATIPRHTEIWPGLARAICKQLDIPAPRGK</sequence>
<dbReference type="GO" id="GO:0016787">
    <property type="term" value="F:hydrolase activity"/>
    <property type="evidence" value="ECO:0007669"/>
    <property type="project" value="UniProtKB-KW"/>
</dbReference>
<keyword evidence="4" id="KW-0255">Endonuclease</keyword>
<dbReference type="GO" id="GO:0004519">
    <property type="term" value="F:endonuclease activity"/>
    <property type="evidence" value="ECO:0007669"/>
    <property type="project" value="UniProtKB-KW"/>
</dbReference>
<gene>
    <name evidence="8" type="ORF">COU18_02905</name>
</gene>
<organism evidence="8 9">
    <name type="scientific">Candidatus Kaiserbacteria bacterium CG10_big_fil_rev_8_21_14_0_10_51_14</name>
    <dbReference type="NCBI Taxonomy" id="1974610"/>
    <lineage>
        <taxon>Bacteria</taxon>
        <taxon>Candidatus Kaiseribacteriota</taxon>
    </lineage>
</organism>
<keyword evidence="5" id="KW-0378">Hydrolase</keyword>
<accession>A0A2H0UD54</accession>
<dbReference type="Proteomes" id="UP000231192">
    <property type="component" value="Unassembled WGS sequence"/>
</dbReference>
<comment type="similarity">
    <text evidence="1">Belongs to the HicA mRNA interferase family.</text>
</comment>
<evidence type="ECO:0000256" key="5">
    <source>
        <dbReference type="ARBA" id="ARBA00022801"/>
    </source>
</evidence>
<keyword evidence="3" id="KW-0540">Nuclease</keyword>
<dbReference type="Gene3D" id="3.30.920.30">
    <property type="entry name" value="Hypothetical protein"/>
    <property type="match status" value="1"/>
</dbReference>
<evidence type="ECO:0000256" key="4">
    <source>
        <dbReference type="ARBA" id="ARBA00022759"/>
    </source>
</evidence>
<dbReference type="SUPFAM" id="SSF54786">
    <property type="entry name" value="YcfA/nrd intein domain"/>
    <property type="match status" value="1"/>
</dbReference>